<keyword evidence="2" id="KW-1185">Reference proteome</keyword>
<evidence type="ECO:0000313" key="2">
    <source>
        <dbReference type="Proteomes" id="UP000287969"/>
    </source>
</evidence>
<reference evidence="2" key="1">
    <citation type="submission" date="2019-01" db="EMBL/GenBank/DDBJ databases">
        <title>Draft genomes of a novel of Sporanaerobacter strains.</title>
        <authorList>
            <person name="Ma S."/>
        </authorList>
    </citation>
    <scope>NUCLEOTIDE SEQUENCE [LARGE SCALE GENOMIC DNA]</scope>
    <source>
        <strain evidence="2">NJN-17</strain>
    </source>
</reference>
<dbReference type="RefSeq" id="WP_071139651.1">
    <property type="nucleotide sequence ID" value="NZ_CP035282.1"/>
</dbReference>
<gene>
    <name evidence="1" type="ORF">EQM13_03805</name>
</gene>
<dbReference type="AlphaFoldDB" id="A0A410Q9U6"/>
<sequence length="70" mass="7897">MANNEQLQKVALYCDEYRQNENPSFQSSVDAFGGEIKSCKNCAHFTSDEKCDIDLVDKVLSSMAMELDLK</sequence>
<dbReference type="OrthoDB" id="1725471at2"/>
<organism evidence="1 2">
    <name type="scientific">Acidilutibacter cellobiosedens</name>
    <dbReference type="NCBI Taxonomy" id="2507161"/>
    <lineage>
        <taxon>Bacteria</taxon>
        <taxon>Bacillati</taxon>
        <taxon>Bacillota</taxon>
        <taxon>Tissierellia</taxon>
        <taxon>Tissierellales</taxon>
        <taxon>Acidilutibacteraceae</taxon>
        <taxon>Acidilutibacter</taxon>
    </lineage>
</organism>
<protein>
    <submittedName>
        <fullName evidence="1">Uncharacterized protein</fullName>
    </submittedName>
</protein>
<evidence type="ECO:0000313" key="1">
    <source>
        <dbReference type="EMBL" id="QAT60765.1"/>
    </source>
</evidence>
<dbReference type="Proteomes" id="UP000287969">
    <property type="component" value="Chromosome"/>
</dbReference>
<dbReference type="KEGG" id="spoa:EQM13_03805"/>
<accession>A0A410Q9U6</accession>
<proteinExistence type="predicted"/>
<name>A0A410Q9U6_9FIRM</name>
<dbReference type="EMBL" id="CP035282">
    <property type="protein sequence ID" value="QAT60765.1"/>
    <property type="molecule type" value="Genomic_DNA"/>
</dbReference>